<feature type="region of interest" description="Disordered" evidence="8">
    <location>
        <begin position="1035"/>
        <end position="1073"/>
    </location>
</feature>
<evidence type="ECO:0000256" key="5">
    <source>
        <dbReference type="ARBA" id="ARBA00022840"/>
    </source>
</evidence>
<keyword evidence="4" id="KW-0547">Nucleotide-binding</keyword>
<dbReference type="PANTHER" id="PTHR12241">
    <property type="entry name" value="TUBULIN POLYGLUTAMYLASE"/>
    <property type="match status" value="1"/>
</dbReference>
<feature type="compositionally biased region" description="Polar residues" evidence="8">
    <location>
        <begin position="1"/>
        <end position="12"/>
    </location>
</feature>
<feature type="compositionally biased region" description="Polar residues" evidence="8">
    <location>
        <begin position="612"/>
        <end position="625"/>
    </location>
</feature>
<dbReference type="GO" id="GO:0005874">
    <property type="term" value="C:microtubule"/>
    <property type="evidence" value="ECO:0007669"/>
    <property type="project" value="UniProtKB-KW"/>
</dbReference>
<keyword evidence="2" id="KW-0436">Ligase</keyword>
<feature type="region of interest" description="Disordered" evidence="8">
    <location>
        <begin position="1"/>
        <end position="42"/>
    </location>
</feature>
<comment type="similarity">
    <text evidence="1">Belongs to the tubulin--tyrosine ligase family.</text>
</comment>
<dbReference type="PANTHER" id="PTHR12241:SF145">
    <property type="entry name" value="TUBULIN POLYGLUTAMYLASE TTLL5"/>
    <property type="match status" value="1"/>
</dbReference>
<keyword evidence="3" id="KW-0493">Microtubule</keyword>
<feature type="compositionally biased region" description="Low complexity" evidence="8">
    <location>
        <begin position="834"/>
        <end position="846"/>
    </location>
</feature>
<dbReference type="Pfam" id="PF03133">
    <property type="entry name" value="TTL"/>
    <property type="match status" value="1"/>
</dbReference>
<dbReference type="Gene3D" id="3.30.470.20">
    <property type="entry name" value="ATP-grasp fold, B domain"/>
    <property type="match status" value="1"/>
</dbReference>
<feature type="region of interest" description="Disordered" evidence="8">
    <location>
        <begin position="831"/>
        <end position="885"/>
    </location>
</feature>
<evidence type="ECO:0000256" key="7">
    <source>
        <dbReference type="ARBA" id="ARBA00049274"/>
    </source>
</evidence>
<keyword evidence="5" id="KW-0067">ATP-binding</keyword>
<evidence type="ECO:0000256" key="2">
    <source>
        <dbReference type="ARBA" id="ARBA00022598"/>
    </source>
</evidence>
<evidence type="ECO:0000256" key="1">
    <source>
        <dbReference type="ARBA" id="ARBA00006820"/>
    </source>
</evidence>
<evidence type="ECO:0000256" key="6">
    <source>
        <dbReference type="ARBA" id="ARBA00041448"/>
    </source>
</evidence>
<dbReference type="GO" id="GO:0005524">
    <property type="term" value="F:ATP binding"/>
    <property type="evidence" value="ECO:0007669"/>
    <property type="project" value="UniProtKB-KW"/>
</dbReference>
<dbReference type="GO" id="GO:0000226">
    <property type="term" value="P:microtubule cytoskeleton organization"/>
    <property type="evidence" value="ECO:0007669"/>
    <property type="project" value="TreeGrafter"/>
</dbReference>
<proteinExistence type="inferred from homology"/>
<reference evidence="9" key="1">
    <citation type="submission" date="2022-03" db="EMBL/GenBank/DDBJ databases">
        <authorList>
            <person name="Martin C."/>
        </authorList>
    </citation>
    <scope>NUCLEOTIDE SEQUENCE</scope>
</reference>
<name>A0A8S4PGF5_OWEFU</name>
<evidence type="ECO:0000313" key="10">
    <source>
        <dbReference type="Proteomes" id="UP000749559"/>
    </source>
</evidence>
<accession>A0A8S4PGF5</accession>
<dbReference type="OrthoDB" id="2016263at2759"/>
<comment type="catalytic activity">
    <reaction evidence="7">
        <text>L-glutamyl-[protein] + L-glutamate + ATP = gamma-L-glutamyl-L-glutamyl-[protein] + ADP + phosphate + H(+)</text>
        <dbReference type="Rhea" id="RHEA:60144"/>
        <dbReference type="Rhea" id="RHEA-COMP:10208"/>
        <dbReference type="Rhea" id="RHEA-COMP:15517"/>
        <dbReference type="ChEBI" id="CHEBI:15378"/>
        <dbReference type="ChEBI" id="CHEBI:29973"/>
        <dbReference type="ChEBI" id="CHEBI:29985"/>
        <dbReference type="ChEBI" id="CHEBI:30616"/>
        <dbReference type="ChEBI" id="CHEBI:43474"/>
        <dbReference type="ChEBI" id="CHEBI:143622"/>
        <dbReference type="ChEBI" id="CHEBI:456216"/>
    </reaction>
    <physiologicalReaction direction="left-to-right" evidence="7">
        <dbReference type="Rhea" id="RHEA:60145"/>
    </physiologicalReaction>
</comment>
<keyword evidence="10" id="KW-1185">Reference proteome</keyword>
<evidence type="ECO:0000313" key="9">
    <source>
        <dbReference type="EMBL" id="CAH1792718.1"/>
    </source>
</evidence>
<dbReference type="PROSITE" id="PS51221">
    <property type="entry name" value="TTL"/>
    <property type="match status" value="1"/>
</dbReference>
<feature type="region of interest" description="Disordered" evidence="8">
    <location>
        <begin position="568"/>
        <end position="598"/>
    </location>
</feature>
<dbReference type="GO" id="GO:0015631">
    <property type="term" value="F:tubulin binding"/>
    <property type="evidence" value="ECO:0007669"/>
    <property type="project" value="TreeGrafter"/>
</dbReference>
<dbReference type="GO" id="GO:0070740">
    <property type="term" value="F:tubulin-glutamic acid ligase activity"/>
    <property type="evidence" value="ECO:0007669"/>
    <property type="project" value="TreeGrafter"/>
</dbReference>
<evidence type="ECO:0000256" key="8">
    <source>
        <dbReference type="SAM" id="MobiDB-lite"/>
    </source>
</evidence>
<feature type="compositionally biased region" description="Polar residues" evidence="8">
    <location>
        <begin position="1048"/>
        <end position="1073"/>
    </location>
</feature>
<dbReference type="SUPFAM" id="SSF56059">
    <property type="entry name" value="Glutathione synthetase ATP-binding domain-like"/>
    <property type="match status" value="1"/>
</dbReference>
<sequence>MTDSDTTSALTSERSHGDDGDTDLESENTETSEQEDHANIVWTGSGKKTPVIVFKADALIKKKPELKSIGERYHLAYKMVKTESKLIRSVLGAHGFHEAHPNSPDFNLMWTGSHLKPYTLRSLQEFQKINHFPRSYEITRKDRLYKNIQRMQQTKGMKHFDILPQSFITPAEFQDFCSAFLKEKGPWIVKPIASSRGRGIFLVNHPEQVPLDETLLVSRYVPNPFVVDGFKFDIRLYVAVTSYDPLQIYMYEEGLTRFATVKYDKAAKNIRNNCMHLTNYSINKKSNDFVKNDDPDIEDYGNKWSLGALLRYLRNQGKDTTALMMRIEDVVIKTLLAAELPIATACKMFMPFRGNCFEVYGFDILIDDNLRPWILEVNLSPSLACDSPLDLKIKSHMISELFTLTGFMCQDPMTRNMQSKRNQDVLTKSKRQRPLSASSNISVNNLAKKSAASSSQNPLTGEEIRIVRRAKEEHARRGGWIRIFPSPDSWDLYGAFMQFTTTNNLMLHQQLFPDRARPASSKPSSSGTHSLLRVKNLHMFKPDPHLAMDFEELKAHAHQRSIQYERKISSLGTGKKNKNHKRRQSAPAGAPSGDSHTVYRGMLLQGEPVDTTQIPTQKQSQLKTQPITQARKPPPAPPKLRTPSPEEPPPPPKVEPPPPKPVTPPLPPPPQYNIVEVLESGGALSKVQARYAFAMYLMRVQERLVKETGSLESDDGETANEQMDLVLRFLKRAAGNLQQPFKVIVPSRKLPINDRRRILAKQLGDFVHIYNKETEQLKQRRLIEKKMKRDNVKEDKLRDDKFTHFVDRASESDLEEVLTTYTKLNKSASIFLGSNSNTSSHSRPSSAQRGQGHLTKSQSESMIHKRREGDGSENPSEPKEAPSYWTKTEPVIDASMRPPSGHITTASGNPLSSYAGAVQIYSSKVTSQGPSVKQRPLSASSHRSSASRVGINRPSSASSQRNAAHSHATTLQHRERPDGSSAPDDYAADNEAMNSALQRLAIRQRTRQYSAKGANILQAPKPKKIESTSTALIDTMNKDSQGDGDKGSSWNADKGSSWTSQSQARAHSAGSGATQASLEFRSFNKSNNSHVQRTISEDVLIDQVQHAQTRSDSADETFNSFIEDSTGAEPQQSPRWQNELIAAYNHVTGVAPSESYNPSKTSTQYSMASANHTKQQQMIQQSKNLLQQSKAKHQAMIAQAHMARKSKVHGDHEGDLQGDPESALQKYAPKPPPGRPSGDKKSGSTHRLARAAVQDDNVYGTNFYSNLSYDTATGKSKSSNISYNSGYNAGTGW</sequence>
<organism evidence="9 10">
    <name type="scientific">Owenia fusiformis</name>
    <name type="common">Polychaete worm</name>
    <dbReference type="NCBI Taxonomy" id="6347"/>
    <lineage>
        <taxon>Eukaryota</taxon>
        <taxon>Metazoa</taxon>
        <taxon>Spiralia</taxon>
        <taxon>Lophotrochozoa</taxon>
        <taxon>Annelida</taxon>
        <taxon>Polychaeta</taxon>
        <taxon>Sedentaria</taxon>
        <taxon>Canalipalpata</taxon>
        <taxon>Sabellida</taxon>
        <taxon>Oweniida</taxon>
        <taxon>Oweniidae</taxon>
        <taxon>Owenia</taxon>
    </lineage>
</organism>
<dbReference type="Proteomes" id="UP000749559">
    <property type="component" value="Unassembled WGS sequence"/>
</dbReference>
<feature type="region of interest" description="Disordered" evidence="8">
    <location>
        <begin position="418"/>
        <end position="439"/>
    </location>
</feature>
<gene>
    <name evidence="9" type="ORF">OFUS_LOCUS17656</name>
</gene>
<feature type="compositionally biased region" description="Pro residues" evidence="8">
    <location>
        <begin position="632"/>
        <end position="668"/>
    </location>
</feature>
<comment type="caution">
    <text evidence="9">The sequence shown here is derived from an EMBL/GenBank/DDBJ whole genome shotgun (WGS) entry which is preliminary data.</text>
</comment>
<dbReference type="GO" id="GO:0036064">
    <property type="term" value="C:ciliary basal body"/>
    <property type="evidence" value="ECO:0007669"/>
    <property type="project" value="TreeGrafter"/>
</dbReference>
<feature type="compositionally biased region" description="Low complexity" evidence="8">
    <location>
        <begin position="938"/>
        <end position="948"/>
    </location>
</feature>
<evidence type="ECO:0000256" key="3">
    <source>
        <dbReference type="ARBA" id="ARBA00022701"/>
    </source>
</evidence>
<dbReference type="InterPro" id="IPR004344">
    <property type="entry name" value="TTL/TTLL_fam"/>
</dbReference>
<feature type="region of interest" description="Disordered" evidence="8">
    <location>
        <begin position="1270"/>
        <end position="1293"/>
    </location>
</feature>
<feature type="compositionally biased region" description="Basic residues" evidence="8">
    <location>
        <begin position="575"/>
        <end position="584"/>
    </location>
</feature>
<feature type="region of interest" description="Disordered" evidence="8">
    <location>
        <begin position="925"/>
        <end position="992"/>
    </location>
</feature>
<dbReference type="FunFam" id="3.30.470.20:FF:000009">
    <property type="entry name" value="tubulin polyglutamylase TTLL5 isoform X1"/>
    <property type="match status" value="1"/>
</dbReference>
<feature type="compositionally biased region" description="Polar residues" evidence="8">
    <location>
        <begin position="953"/>
        <end position="971"/>
    </location>
</feature>
<feature type="compositionally biased region" description="Acidic residues" evidence="8">
    <location>
        <begin position="20"/>
        <end position="33"/>
    </location>
</feature>
<feature type="region of interest" description="Disordered" evidence="8">
    <location>
        <begin position="1197"/>
        <end position="1253"/>
    </location>
</feature>
<feature type="compositionally biased region" description="Basic and acidic residues" evidence="8">
    <location>
        <begin position="1036"/>
        <end position="1046"/>
    </location>
</feature>
<protein>
    <recommendedName>
        <fullName evidence="6">Tubulin--tyrosine ligase-like protein 5</fullName>
    </recommendedName>
</protein>
<dbReference type="EMBL" id="CAIIXF020000008">
    <property type="protein sequence ID" value="CAH1792718.1"/>
    <property type="molecule type" value="Genomic_DNA"/>
</dbReference>
<evidence type="ECO:0000256" key="4">
    <source>
        <dbReference type="ARBA" id="ARBA00022741"/>
    </source>
</evidence>
<feature type="region of interest" description="Disordered" evidence="8">
    <location>
        <begin position="612"/>
        <end position="668"/>
    </location>
</feature>